<keyword evidence="2" id="KW-0560">Oxidoreductase</keyword>
<dbReference type="PANTHER" id="PTHR48106:SF8">
    <property type="entry name" value="OS02G0805600 PROTEIN"/>
    <property type="match status" value="1"/>
</dbReference>
<keyword evidence="1" id="KW-0521">NADP</keyword>
<sequence length="128" mass="14108">MDAVKSWGGVDMVLDPVGGSYIKENQQVLSVDGRIILIGLMGGRSAEIDLGLMLMKRHRLIGSTLRSRSVSDKGRVMQALYRHVWPLLVAGQIEPMIDSTWPIEQVEDAMAHVKANKNTGKVLLKIAE</sequence>
<organism evidence="3">
    <name type="scientific">marine sediment metagenome</name>
    <dbReference type="NCBI Taxonomy" id="412755"/>
    <lineage>
        <taxon>unclassified sequences</taxon>
        <taxon>metagenomes</taxon>
        <taxon>ecological metagenomes</taxon>
    </lineage>
</organism>
<dbReference type="EMBL" id="LAZR01030814">
    <property type="protein sequence ID" value="KKL55509.1"/>
    <property type="molecule type" value="Genomic_DNA"/>
</dbReference>
<evidence type="ECO:0008006" key="4">
    <source>
        <dbReference type="Google" id="ProtNLM"/>
    </source>
</evidence>
<name>A0A0F9D1V2_9ZZZZ</name>
<reference evidence="3" key="1">
    <citation type="journal article" date="2015" name="Nature">
        <title>Complex archaea that bridge the gap between prokaryotes and eukaryotes.</title>
        <authorList>
            <person name="Spang A."/>
            <person name="Saw J.H."/>
            <person name="Jorgensen S.L."/>
            <person name="Zaremba-Niedzwiedzka K."/>
            <person name="Martijn J."/>
            <person name="Lind A.E."/>
            <person name="van Eijk R."/>
            <person name="Schleper C."/>
            <person name="Guy L."/>
            <person name="Ettema T.J."/>
        </authorList>
    </citation>
    <scope>NUCLEOTIDE SEQUENCE</scope>
</reference>
<evidence type="ECO:0000256" key="1">
    <source>
        <dbReference type="ARBA" id="ARBA00022857"/>
    </source>
</evidence>
<dbReference type="GO" id="GO:0016651">
    <property type="term" value="F:oxidoreductase activity, acting on NAD(P)H"/>
    <property type="evidence" value="ECO:0007669"/>
    <property type="project" value="TreeGrafter"/>
</dbReference>
<protein>
    <recommendedName>
        <fullName evidence="4">Enoyl reductase (ER) domain-containing protein</fullName>
    </recommendedName>
</protein>
<dbReference type="Pfam" id="PF13602">
    <property type="entry name" value="ADH_zinc_N_2"/>
    <property type="match status" value="1"/>
</dbReference>
<comment type="caution">
    <text evidence="3">The sequence shown here is derived from an EMBL/GenBank/DDBJ whole genome shotgun (WGS) entry which is preliminary data.</text>
</comment>
<dbReference type="Gene3D" id="3.40.50.720">
    <property type="entry name" value="NAD(P)-binding Rossmann-like Domain"/>
    <property type="match status" value="1"/>
</dbReference>
<dbReference type="Gene3D" id="3.90.180.10">
    <property type="entry name" value="Medium-chain alcohol dehydrogenases, catalytic domain"/>
    <property type="match status" value="1"/>
</dbReference>
<evidence type="ECO:0000256" key="2">
    <source>
        <dbReference type="ARBA" id="ARBA00023002"/>
    </source>
</evidence>
<gene>
    <name evidence="3" type="ORF">LCGC14_2254690</name>
</gene>
<evidence type="ECO:0000313" key="3">
    <source>
        <dbReference type="EMBL" id="KKL55509.1"/>
    </source>
</evidence>
<dbReference type="GO" id="GO:0070402">
    <property type="term" value="F:NADPH binding"/>
    <property type="evidence" value="ECO:0007669"/>
    <property type="project" value="TreeGrafter"/>
</dbReference>
<proteinExistence type="predicted"/>
<dbReference type="AlphaFoldDB" id="A0A0F9D1V2"/>
<dbReference type="SUPFAM" id="SSF51735">
    <property type="entry name" value="NAD(P)-binding Rossmann-fold domains"/>
    <property type="match status" value="1"/>
</dbReference>
<dbReference type="InterPro" id="IPR036291">
    <property type="entry name" value="NAD(P)-bd_dom_sf"/>
</dbReference>
<dbReference type="PANTHER" id="PTHR48106">
    <property type="entry name" value="QUINONE OXIDOREDUCTASE PIG3-RELATED"/>
    <property type="match status" value="1"/>
</dbReference>
<accession>A0A0F9D1V2</accession>